<keyword evidence="7 8" id="KW-0472">Membrane</keyword>
<dbReference type="GO" id="GO:0055085">
    <property type="term" value="P:transmembrane transport"/>
    <property type="evidence" value="ECO:0007669"/>
    <property type="project" value="InterPro"/>
</dbReference>
<gene>
    <name evidence="10" type="ORF">OU5_1393</name>
</gene>
<dbReference type="PANTHER" id="PTHR43357">
    <property type="entry name" value="INNER MEMBRANE ABC TRANSPORTER PERMEASE PROTEIN YDCV"/>
    <property type="match status" value="1"/>
</dbReference>
<dbReference type="AlphaFoldDB" id="A0A024E6M7"/>
<keyword evidence="3" id="KW-1003">Cell membrane</keyword>
<sequence length="273" mass="29162">MNHFIQAYLARKAHVLFGLLMSIFMIAPLLAVVPISFSSGTFLSYPLPGLSLQWYERVFTSGPWMQALSNSLWVGIASTLLATLLGTLAALAFARRNLPAASGMLGLLISPMIFPPVISGLGMYFLFGKLGLTGTLFGLILAHTVLATPFVLISVAASLQGFDMTLLKAAAMSGASPVRAFAGIALPIIAPGVISGALFAFMTSFDEIVVVLFIGGPSQRTLPRQMFDGIRDTIDPSILAMSTLLLLVGIVGLMTTTWLTLRAQRNARQLKEQ</sequence>
<feature type="transmembrane region" description="Helical" evidence="8">
    <location>
        <begin position="15"/>
        <end position="37"/>
    </location>
</feature>
<dbReference type="GO" id="GO:0005886">
    <property type="term" value="C:plasma membrane"/>
    <property type="evidence" value="ECO:0007669"/>
    <property type="project" value="UniProtKB-SubCell"/>
</dbReference>
<dbReference type="InterPro" id="IPR035906">
    <property type="entry name" value="MetI-like_sf"/>
</dbReference>
<feature type="transmembrane region" description="Helical" evidence="8">
    <location>
        <begin position="139"/>
        <end position="159"/>
    </location>
</feature>
<dbReference type="InterPro" id="IPR000515">
    <property type="entry name" value="MetI-like"/>
</dbReference>
<evidence type="ECO:0000256" key="3">
    <source>
        <dbReference type="ARBA" id="ARBA00022475"/>
    </source>
</evidence>
<evidence type="ECO:0000256" key="5">
    <source>
        <dbReference type="ARBA" id="ARBA00022692"/>
    </source>
</evidence>
<keyword evidence="6 8" id="KW-1133">Transmembrane helix</keyword>
<keyword evidence="5 8" id="KW-0812">Transmembrane</keyword>
<evidence type="ECO:0000256" key="6">
    <source>
        <dbReference type="ARBA" id="ARBA00022989"/>
    </source>
</evidence>
<dbReference type="Pfam" id="PF00528">
    <property type="entry name" value="BPD_transp_1"/>
    <property type="match status" value="1"/>
</dbReference>
<evidence type="ECO:0000256" key="1">
    <source>
        <dbReference type="ARBA" id="ARBA00004429"/>
    </source>
</evidence>
<evidence type="ECO:0000256" key="4">
    <source>
        <dbReference type="ARBA" id="ARBA00022519"/>
    </source>
</evidence>
<feature type="transmembrane region" description="Helical" evidence="8">
    <location>
        <begin position="105"/>
        <end position="127"/>
    </location>
</feature>
<reference evidence="10 11" key="1">
    <citation type="journal article" date="2012" name="J. Bacteriol.">
        <title>Genome sequence of cold-adapted Pseudomonas mandelii strain JR-1.</title>
        <authorList>
            <person name="Jang S.H."/>
            <person name="Kim J."/>
            <person name="Kim J."/>
            <person name="Hong S."/>
            <person name="Lee C."/>
        </authorList>
    </citation>
    <scope>NUCLEOTIDE SEQUENCE [LARGE SCALE GENOMIC DNA]</scope>
    <source>
        <strain evidence="10 11">JR-1</strain>
    </source>
</reference>
<organism evidence="10 11">
    <name type="scientific">Pseudomonas mandelii JR-1</name>
    <dbReference type="NCBI Taxonomy" id="1147786"/>
    <lineage>
        <taxon>Bacteria</taxon>
        <taxon>Pseudomonadati</taxon>
        <taxon>Pseudomonadota</taxon>
        <taxon>Gammaproteobacteria</taxon>
        <taxon>Pseudomonadales</taxon>
        <taxon>Pseudomonadaceae</taxon>
        <taxon>Pseudomonas</taxon>
    </lineage>
</organism>
<dbReference type="OrthoDB" id="9782004at2"/>
<evidence type="ECO:0000256" key="7">
    <source>
        <dbReference type="ARBA" id="ARBA00023136"/>
    </source>
</evidence>
<feature type="domain" description="ABC transmembrane type-1" evidence="9">
    <location>
        <begin position="68"/>
        <end position="256"/>
    </location>
</feature>
<evidence type="ECO:0000256" key="2">
    <source>
        <dbReference type="ARBA" id="ARBA00022448"/>
    </source>
</evidence>
<evidence type="ECO:0000313" key="11">
    <source>
        <dbReference type="Proteomes" id="UP000026913"/>
    </source>
</evidence>
<evidence type="ECO:0000313" key="10">
    <source>
        <dbReference type="EMBL" id="AHZ68472.1"/>
    </source>
</evidence>
<dbReference type="Proteomes" id="UP000026913">
    <property type="component" value="Chromosome"/>
</dbReference>
<comment type="similarity">
    <text evidence="8">Belongs to the binding-protein-dependent transport system permease family.</text>
</comment>
<feature type="transmembrane region" description="Helical" evidence="8">
    <location>
        <begin position="180"/>
        <end position="202"/>
    </location>
</feature>
<dbReference type="RefSeq" id="WP_010458485.1">
    <property type="nucleotide sequence ID" value="NZ_CP005960.1"/>
</dbReference>
<evidence type="ECO:0000259" key="9">
    <source>
        <dbReference type="PROSITE" id="PS50928"/>
    </source>
</evidence>
<dbReference type="SUPFAM" id="SSF161098">
    <property type="entry name" value="MetI-like"/>
    <property type="match status" value="1"/>
</dbReference>
<proteinExistence type="inferred from homology"/>
<keyword evidence="4" id="KW-0997">Cell inner membrane</keyword>
<accession>A0A024E6M7</accession>
<dbReference type="PROSITE" id="PS50928">
    <property type="entry name" value="ABC_TM1"/>
    <property type="match status" value="1"/>
</dbReference>
<dbReference type="PANTHER" id="PTHR43357:SF4">
    <property type="entry name" value="INNER MEMBRANE ABC TRANSPORTER PERMEASE PROTEIN YDCV"/>
    <property type="match status" value="1"/>
</dbReference>
<evidence type="ECO:0000256" key="8">
    <source>
        <dbReference type="RuleBase" id="RU363032"/>
    </source>
</evidence>
<dbReference type="HOGENOM" id="CLU_016047_3_1_6"/>
<keyword evidence="2 8" id="KW-0813">Transport</keyword>
<name>A0A024E6M7_9PSED</name>
<feature type="transmembrane region" description="Helical" evidence="8">
    <location>
        <begin position="72"/>
        <end position="93"/>
    </location>
</feature>
<dbReference type="Gene3D" id="1.10.3720.10">
    <property type="entry name" value="MetI-like"/>
    <property type="match status" value="1"/>
</dbReference>
<feature type="transmembrane region" description="Helical" evidence="8">
    <location>
        <begin position="238"/>
        <end position="261"/>
    </location>
</feature>
<dbReference type="EMBL" id="CP005960">
    <property type="protein sequence ID" value="AHZ68472.1"/>
    <property type="molecule type" value="Genomic_DNA"/>
</dbReference>
<protein>
    <recommendedName>
        <fullName evidence="9">ABC transmembrane type-1 domain-containing protein</fullName>
    </recommendedName>
</protein>
<dbReference type="GeneID" id="46427202"/>
<dbReference type="CDD" id="cd06261">
    <property type="entry name" value="TM_PBP2"/>
    <property type="match status" value="1"/>
</dbReference>
<dbReference type="KEGG" id="pman:OU5_1393"/>
<comment type="subcellular location">
    <subcellularLocation>
        <location evidence="1">Cell inner membrane</location>
        <topology evidence="1">Multi-pass membrane protein</topology>
    </subcellularLocation>
    <subcellularLocation>
        <location evidence="8">Cell membrane</location>
        <topology evidence="8">Multi-pass membrane protein</topology>
    </subcellularLocation>
</comment>